<dbReference type="GO" id="GO:0008270">
    <property type="term" value="F:zinc ion binding"/>
    <property type="evidence" value="ECO:0007669"/>
    <property type="project" value="UniProtKB-UniRule"/>
</dbReference>
<feature type="binding site" evidence="6">
    <location>
        <position position="395"/>
    </location>
    <ligand>
        <name>Zn(2+)</name>
        <dbReference type="ChEBI" id="CHEBI:29105"/>
    </ligand>
</feature>
<dbReference type="PANTHER" id="PTHR38344">
    <property type="entry name" value="UPF0753 PROTEIN AQ_863"/>
    <property type="match status" value="1"/>
</dbReference>
<feature type="binding site" evidence="6">
    <location>
        <position position="575"/>
    </location>
    <ligand>
        <name>Zn(2+)</name>
        <dbReference type="ChEBI" id="CHEBI:29105"/>
    </ligand>
</feature>
<dbReference type="PANTHER" id="PTHR38344:SF1">
    <property type="entry name" value="INORGANIC CARBON TRANSPORTER SUBUNIT DABA-RELATED"/>
    <property type="match status" value="1"/>
</dbReference>
<dbReference type="AlphaFoldDB" id="A0A2N5HJQ4"/>
<feature type="binding site" evidence="6">
    <location>
        <position position="397"/>
    </location>
    <ligand>
        <name>Zn(2+)</name>
        <dbReference type="ChEBI" id="CHEBI:29105"/>
    </ligand>
</feature>
<dbReference type="EMBL" id="PGVE01000037">
    <property type="protein sequence ID" value="PLS05762.1"/>
    <property type="molecule type" value="Genomic_DNA"/>
</dbReference>
<feature type="binding site" evidence="6">
    <location>
        <position position="590"/>
    </location>
    <ligand>
        <name>Zn(2+)</name>
        <dbReference type="ChEBI" id="CHEBI:29105"/>
    </ligand>
</feature>
<dbReference type="GO" id="GO:0005886">
    <property type="term" value="C:plasma membrane"/>
    <property type="evidence" value="ECO:0007669"/>
    <property type="project" value="UniProtKB-SubCell"/>
</dbReference>
<evidence type="ECO:0000313" key="7">
    <source>
        <dbReference type="EMBL" id="PLS05762.1"/>
    </source>
</evidence>
<evidence type="ECO:0000256" key="3">
    <source>
        <dbReference type="ARBA" id="ARBA00022723"/>
    </source>
</evidence>
<evidence type="ECO:0000256" key="4">
    <source>
        <dbReference type="ARBA" id="ARBA00022833"/>
    </source>
</evidence>
<comment type="function">
    <text evidence="6">Part of an energy-coupled inorganic carbon pump.</text>
</comment>
<keyword evidence="3 6" id="KW-0479">Metal-binding</keyword>
<evidence type="ECO:0000256" key="5">
    <source>
        <dbReference type="ARBA" id="ARBA00023136"/>
    </source>
</evidence>
<dbReference type="RefSeq" id="WP_101647492.1">
    <property type="nucleotide sequence ID" value="NZ_PGVE01000037.1"/>
</dbReference>
<reference evidence="7 8" key="1">
    <citation type="submission" date="2017-11" db="EMBL/GenBank/DDBJ databases">
        <title>Comparitive Functional Genomics of Dry Heat Resistant strains isolated from the Viking Spacecraft.</title>
        <authorList>
            <person name="Seuylemezian A."/>
            <person name="Cooper K."/>
            <person name="Vaishampayan P."/>
        </authorList>
    </citation>
    <scope>NUCLEOTIDE SEQUENCE [LARGE SCALE GENOMIC DNA]</scope>
    <source>
        <strain evidence="7 8">V32-6</strain>
    </source>
</reference>
<dbReference type="OrthoDB" id="9805101at2"/>
<evidence type="ECO:0000256" key="1">
    <source>
        <dbReference type="ARBA" id="ARBA00022448"/>
    </source>
</evidence>
<keyword evidence="4 6" id="KW-0862">Zinc</keyword>
<comment type="similarity">
    <text evidence="6">Belongs to the inorganic carbon transporter (TC 9.A.2) DabA family.</text>
</comment>
<comment type="caution">
    <text evidence="7">The sequence shown here is derived from an EMBL/GenBank/DDBJ whole genome shotgun (WGS) entry which is preliminary data.</text>
</comment>
<comment type="subunit">
    <text evidence="6">Forms a complex with DabB.</text>
</comment>
<comment type="cofactor">
    <cofactor evidence="6">
        <name>Zn(2+)</name>
        <dbReference type="ChEBI" id="CHEBI:29105"/>
    </cofactor>
</comment>
<sequence>MNSTLAETLHWEKSPDSLDFNLNDLVKSASSVIAPLGPLNTFAARNPWAGLEGQTFEKTAHWLKDTCDIDIFPSDSVFQSAWERGKIHRDFLENGLQHWLNTQSLELPHEVAERFCRAALFQNQLSSSTFEEPELKSMAKKLNHFTLQMTKKHTIKTYSQRLEQLRRVNAAHDLNCDIIKWCKLFLDESQAVWSMPNREEGFYRAWRKLVQYDPTLSRKVRKELSDLPEEADAALMEVLLALDIRHSEIQDYFEAHLLALPGWSGMMLWRSQQSSEESSLLLDYLAVRISMEWALIKPFLPLPEKRNNKIHLEPLIKAWAEWGNLPINGWSKLSSTEIKAYLTLAYRFDKILRNRLWLEAWEKTYEDQLEKMLTSQWPAEKEENIKPALAQFVFCIDVRSESFRSKLERGGDFKTFGTAGFFGLPIETCELGSNHTHNSLPVMYKPQYKIKEFSLESEFYQQRHHVVSSISYTFNTMKHHLISSMVLPEISGPWLSLQTLARSFVPRSAGRTLRELQERWLRKPSTELSLDQMRTSETVLPIGFSVKEKVHYVRQALIMMGLTDHFAPLVVICGHGSHSTNNPYSSSLDCGACGGASSGFNARVLATMCNLETVRKSLETEGIIIPKNTVFAAAEHITTLDELRWIYVPELSDEAKEAFNRVQAELPKVSEEANADRIPLLTNLGTYCKNPKAEAQRLSEDWSEVRPEWGLARNAAFIIGERRLTKGCNLGGRVFLNNYNWKKDKNGDILANIISGPATVAQWINLQYYASTVAPHYYGSGNKTTQTVTAGLGVMQGNASDLLSGLPWQSVMKSDEEPYHEPLRLLVVIQAPREYVKRMLYHDHSFQQKVKNGWIRLASIDPEGQWESWS</sequence>
<organism evidence="7 8">
    <name type="scientific">Neobacillus cucumis</name>
    <dbReference type="NCBI Taxonomy" id="1740721"/>
    <lineage>
        <taxon>Bacteria</taxon>
        <taxon>Bacillati</taxon>
        <taxon>Bacillota</taxon>
        <taxon>Bacilli</taxon>
        <taxon>Bacillales</taxon>
        <taxon>Bacillaceae</taxon>
        <taxon>Neobacillus</taxon>
    </lineage>
</organism>
<keyword evidence="1 6" id="KW-0813">Transport</keyword>
<keyword evidence="2 6" id="KW-1003">Cell membrane</keyword>
<keyword evidence="5 6" id="KW-0472">Membrane</keyword>
<proteinExistence type="inferred from homology"/>
<keyword evidence="8" id="KW-1185">Reference proteome</keyword>
<evidence type="ECO:0000256" key="6">
    <source>
        <dbReference type="HAMAP-Rule" id="MF_01871"/>
    </source>
</evidence>
<name>A0A2N5HJQ4_9BACI</name>
<evidence type="ECO:0000256" key="2">
    <source>
        <dbReference type="ARBA" id="ARBA00022475"/>
    </source>
</evidence>
<dbReference type="Pfam" id="PF10070">
    <property type="entry name" value="DabA"/>
    <property type="match status" value="1"/>
</dbReference>
<accession>A0A2N5HJQ4</accession>
<protein>
    <recommendedName>
        <fullName evidence="6">Probable inorganic carbon transporter subunit DabA</fullName>
    </recommendedName>
</protein>
<dbReference type="HAMAP" id="MF_01871">
    <property type="entry name" value="DabA"/>
    <property type="match status" value="1"/>
</dbReference>
<evidence type="ECO:0000313" key="8">
    <source>
        <dbReference type="Proteomes" id="UP000234950"/>
    </source>
</evidence>
<dbReference type="Proteomes" id="UP000234950">
    <property type="component" value="Unassembled WGS sequence"/>
</dbReference>
<comment type="subcellular location">
    <subcellularLocation>
        <location evidence="6">Cell membrane</location>
        <topology evidence="6">Peripheral membrane protein</topology>
    </subcellularLocation>
</comment>
<dbReference type="InterPro" id="IPR018752">
    <property type="entry name" value="DabA"/>
</dbReference>
<gene>
    <name evidence="6" type="primary">dabA</name>
    <name evidence="7" type="ORF">CVD27_08615</name>
</gene>